<organism evidence="1 2">
    <name type="scientific">Clostridium cochlearium</name>
    <dbReference type="NCBI Taxonomy" id="1494"/>
    <lineage>
        <taxon>Bacteria</taxon>
        <taxon>Bacillati</taxon>
        <taxon>Bacillota</taxon>
        <taxon>Clostridia</taxon>
        <taxon>Eubacteriales</taxon>
        <taxon>Clostridiaceae</taxon>
        <taxon>Clostridium</taxon>
    </lineage>
</organism>
<proteinExistence type="predicted"/>
<accession>A0A2X2Y3H0</accession>
<name>A0A2X2Y3H0_CLOCO</name>
<dbReference type="Proteomes" id="UP000250223">
    <property type="component" value="Unassembled WGS sequence"/>
</dbReference>
<dbReference type="EMBL" id="UAWC01000001">
    <property type="protein sequence ID" value="SQB33060.1"/>
    <property type="molecule type" value="Genomic_DNA"/>
</dbReference>
<evidence type="ECO:0000313" key="1">
    <source>
        <dbReference type="EMBL" id="SQB33060.1"/>
    </source>
</evidence>
<gene>
    <name evidence="1" type="ORF">NCTC13028_00137</name>
</gene>
<sequence>MLKDVISVFKREYEKIGDSYITHSYIPADGEYIIVDTFENNFKDLGSFIIEKDKKTKEIDITNFYFDFVREADYLSKLLDMNKPIDPKKVIHSNNYLSFFIKKENVNNGKLTDEIIDKYYEILKNPLIKYKNAKAKKLYEEVEEKHGKADHKLIDEIKNWIKNNIHDLVDKDSKEKTYLKIFFKYDLDKYKKESEKYILTNLYNSNDYNISIEDKIHGLPNDNMGLNSKKPYLENKTRKSKVPYLLSKEEVLIQKKFFDYLMNKVSVGKNNIYVNENGIKALSNNEILKGDFTGYYLRIQKGKEVEIHNFDTIVDYNSNIKPFKFENVLELEKTKLEYNIVVNTMEYAKNLINEVFFNKFLTSNYFTEAKDLNINDATLKRSILLSRDALFTWFYKGINNNVWKNLNISSLNLIKGSINNGYLQKASDQFNLRCSLKNYFEGGVSMADVLLEVKNSLREKINKNDTDIIKSDREYYFAVGQLTSYFISLSKGKSKVHSLANPIINGKTDKRIKDELRKLYKRYNYTINVSNKRFKNLFAMVSSYIPEEKVNEDLIIAGYLHSNLIYEKSKNENNEEEVKNEDE</sequence>
<dbReference type="InterPro" id="IPR013420">
    <property type="entry name" value="CRISPR-assoc_prot_Cas8b/Csh1_C"/>
</dbReference>
<dbReference type="AlphaFoldDB" id="A0A2X2Y3H0"/>
<evidence type="ECO:0000313" key="2">
    <source>
        <dbReference type="Proteomes" id="UP000250223"/>
    </source>
</evidence>
<reference evidence="1 2" key="1">
    <citation type="submission" date="2018-06" db="EMBL/GenBank/DDBJ databases">
        <authorList>
            <consortium name="Pathogen Informatics"/>
            <person name="Doyle S."/>
        </authorList>
    </citation>
    <scope>NUCLEOTIDE SEQUENCE [LARGE SCALE GENOMIC DNA]</scope>
    <source>
        <strain evidence="1 2">NCTC13028</strain>
    </source>
</reference>
<protein>
    <submittedName>
        <fullName evidence="1">CRISPR-associated protein Cas8b/Csh1, subtype I-B/HMARI</fullName>
    </submittedName>
</protein>
<dbReference type="RefSeq" id="WP_096635603.1">
    <property type="nucleotide sequence ID" value="NZ_JAHLNT010000005.1"/>
</dbReference>
<dbReference type="NCBIfam" id="TIGR02591">
    <property type="entry name" value="cas_Csh1"/>
    <property type="match status" value="1"/>
</dbReference>